<dbReference type="Proteomes" id="UP000022910">
    <property type="component" value="Unassembled WGS sequence"/>
</dbReference>
<sequence>MSYQDNDDQCNKCGEKYESKYGAKYKWCKSCQINNLKKNFINWTSDNERIDNLIQEMQLEINEIDDVIFEWIPFDQFNNIKEIGEEGLDKVYSAIWKDGPLNYDGYKNEYTRNQLNKKVALKLYNLQNIIDEFFIDQPDQGKKYSISYIGEVLRMYGISQYPNTMDYIIVFQEIYCKKCGKKYTNIIKEWCESCQIIYFKENLVSSGNEKIDNLIQVMQSGVNCESARVLEWIPYDQLSDIHKISEDDIDILYSATWKNGPLCYYDGEWTRKSNKGTILKYLYNSPNIINLLNKITSFDCNNIYGVSQNPYTEEYIMIFPNIYCKKCNKQYKIGFNTNYEWCKLCQINNLRQNFTNWSSGNEKIDSLIQEIQLEINESYDIIFEWISYNKFNNIKEKIFIKEYSAIWKDGPLNYDKIKNKYTRNKQDIKVTLKLYSFQNITNEFLNKFKEDLNKYHGKIFGISQNPYTKDFIIVLQDEYNGKCNKCDEEYISGYFSWCRLCHINYLEKFFINRTSGNKKIDDFIQNKRSKISFMNDTTVEFIPYNHFNNIKEINKNSYVSQYSAIWKNGPLYNYNKKWIRKSYKKVYLVLYYLQNTDEFLNKVKKYLSSNDNPIYGISQSQDTKYYIIVFQYKLYCARCGEEYMEYYIKIKYEWCKKCESDNLKLNFTNWTSKNNEIDCLIQKMQLLKISSFDTGFEWIPYNQFSNIKKINDDDFTKMYSAIWKNDFYYCEYFYEKEHIKKLKSKVVLKYSQNITYEVEHSSHETYGISQDPITKEYIMVIKNKYCEKCNEEYTDTFNKWCKSCQINDLKKNFTNWTSGNITIDNSIQMMQLKIDSCYDKIFEWIPYNQFSNIKEIGQGGFATIYSATWNDGPLSYYQCEYIRNKKKVALKQLYNSENISIEFLNEVKGYAIGNWEKILLIHGISQNPDTKNYVMVLDYAEGGNLYNWVNKYYNKLDWSYNIKALLNIMRGLKKVHQENMVHRDFHTGNILSMNTNLDNYYISMCISDMGLCGDVSNTDQNNIYGVMPYVAPEVLRGNPYTQAADIYSFGMIMYYVATGRQPFCNRAHDETLVLDICEGIRPEINELEAPKCFIDLMKKCWDSNPNNRPEATKIEKSIKLFYDSYSSDFESEIEKLIYYSYSSDLESANEELLHYDINEQFKKAGEYKESNFLFLEEKRQSATHPQAVYTSRLLNPFTKDLPKYDECLDCEIISVKLK</sequence>
<keyword evidence="3" id="KW-0418">Kinase</keyword>
<evidence type="ECO:0000256" key="2">
    <source>
        <dbReference type="ARBA" id="ARBA00022741"/>
    </source>
</evidence>
<reference evidence="6 7" key="1">
    <citation type="submission" date="2014-02" db="EMBL/GenBank/DDBJ databases">
        <title>Single nucleus genome sequencing reveals high similarity among nuclei of an endomycorrhizal fungus.</title>
        <authorList>
            <person name="Lin K."/>
            <person name="Geurts R."/>
            <person name="Zhang Z."/>
            <person name="Limpens E."/>
            <person name="Saunders D.G."/>
            <person name="Mu D."/>
            <person name="Pang E."/>
            <person name="Cao H."/>
            <person name="Cha H."/>
            <person name="Lin T."/>
            <person name="Zhou Q."/>
            <person name="Shang Y."/>
            <person name="Li Y."/>
            <person name="Ivanov S."/>
            <person name="Sharma T."/>
            <person name="Velzen R.V."/>
            <person name="Ruijter N.D."/>
            <person name="Aanen D.K."/>
            <person name="Win J."/>
            <person name="Kamoun S."/>
            <person name="Bisseling T."/>
            <person name="Huang S."/>
        </authorList>
    </citation>
    <scope>NUCLEOTIDE SEQUENCE [LARGE SCALE GENOMIC DNA]</scope>
    <source>
        <strain evidence="7">DAOM197198w</strain>
    </source>
</reference>
<evidence type="ECO:0000256" key="3">
    <source>
        <dbReference type="ARBA" id="ARBA00022777"/>
    </source>
</evidence>
<feature type="domain" description="Protein kinase" evidence="5">
    <location>
        <begin position="850"/>
        <end position="1122"/>
    </location>
</feature>
<dbReference type="InterPro" id="IPR051681">
    <property type="entry name" value="Ser/Thr_Kinases-Pseudokinases"/>
</dbReference>
<evidence type="ECO:0000313" key="7">
    <source>
        <dbReference type="Proteomes" id="UP000022910"/>
    </source>
</evidence>
<keyword evidence="2" id="KW-0547">Nucleotide-binding</keyword>
<keyword evidence="1" id="KW-0808">Transferase</keyword>
<gene>
    <name evidence="6" type="ORF">RirG_054140</name>
</gene>
<dbReference type="InterPro" id="IPR000719">
    <property type="entry name" value="Prot_kinase_dom"/>
</dbReference>
<dbReference type="AlphaFoldDB" id="A0A015K3F7"/>
<keyword evidence="7" id="KW-1185">Reference proteome</keyword>
<protein>
    <submittedName>
        <fullName evidence="6">Rad53p</fullName>
    </submittedName>
</protein>
<organism evidence="6 7">
    <name type="scientific">Rhizophagus irregularis (strain DAOM 197198w)</name>
    <name type="common">Glomus intraradices</name>
    <dbReference type="NCBI Taxonomy" id="1432141"/>
    <lineage>
        <taxon>Eukaryota</taxon>
        <taxon>Fungi</taxon>
        <taxon>Fungi incertae sedis</taxon>
        <taxon>Mucoromycota</taxon>
        <taxon>Glomeromycotina</taxon>
        <taxon>Glomeromycetes</taxon>
        <taxon>Glomerales</taxon>
        <taxon>Glomeraceae</taxon>
        <taxon>Rhizophagus</taxon>
    </lineage>
</organism>
<dbReference type="InterPro" id="IPR011009">
    <property type="entry name" value="Kinase-like_dom_sf"/>
</dbReference>
<dbReference type="GO" id="GO:0004674">
    <property type="term" value="F:protein serine/threonine kinase activity"/>
    <property type="evidence" value="ECO:0007669"/>
    <property type="project" value="TreeGrafter"/>
</dbReference>
<proteinExistence type="predicted"/>
<dbReference type="Gene3D" id="1.10.510.10">
    <property type="entry name" value="Transferase(Phosphotransferase) domain 1"/>
    <property type="match status" value="1"/>
</dbReference>
<name>A0A015K3F7_RHIIW</name>
<evidence type="ECO:0000256" key="4">
    <source>
        <dbReference type="ARBA" id="ARBA00022840"/>
    </source>
</evidence>
<evidence type="ECO:0000259" key="5">
    <source>
        <dbReference type="PROSITE" id="PS50011"/>
    </source>
</evidence>
<dbReference type="PANTHER" id="PTHR44329">
    <property type="entry name" value="SERINE/THREONINE-PROTEIN KINASE TNNI3K-RELATED"/>
    <property type="match status" value="1"/>
</dbReference>
<accession>A0A015K3F7</accession>
<dbReference type="GO" id="GO:0005524">
    <property type="term" value="F:ATP binding"/>
    <property type="evidence" value="ECO:0007669"/>
    <property type="project" value="UniProtKB-KW"/>
</dbReference>
<dbReference type="PROSITE" id="PS50011">
    <property type="entry name" value="PROTEIN_KINASE_DOM"/>
    <property type="match status" value="1"/>
</dbReference>
<dbReference type="SUPFAM" id="SSF56112">
    <property type="entry name" value="Protein kinase-like (PK-like)"/>
    <property type="match status" value="1"/>
</dbReference>
<evidence type="ECO:0000313" key="6">
    <source>
        <dbReference type="EMBL" id="EXX74115.1"/>
    </source>
</evidence>
<dbReference type="InterPro" id="IPR001245">
    <property type="entry name" value="Ser-Thr/Tyr_kinase_cat_dom"/>
</dbReference>
<dbReference type="HOGENOM" id="CLU_000288_7_8_1"/>
<comment type="caution">
    <text evidence="6">The sequence shown here is derived from an EMBL/GenBank/DDBJ whole genome shotgun (WGS) entry which is preliminary data.</text>
</comment>
<evidence type="ECO:0000256" key="1">
    <source>
        <dbReference type="ARBA" id="ARBA00022679"/>
    </source>
</evidence>
<keyword evidence="4" id="KW-0067">ATP-binding</keyword>
<dbReference type="EMBL" id="JEMT01013231">
    <property type="protein sequence ID" value="EXX74115.1"/>
    <property type="molecule type" value="Genomic_DNA"/>
</dbReference>
<dbReference type="Pfam" id="PF07714">
    <property type="entry name" value="PK_Tyr_Ser-Thr"/>
    <property type="match status" value="1"/>
</dbReference>
<dbReference type="PANTHER" id="PTHR44329:SF288">
    <property type="entry name" value="MITOGEN-ACTIVATED PROTEIN KINASE KINASE KINASE 20"/>
    <property type="match status" value="1"/>
</dbReference>